<accession>A0A640KTW2</accession>
<sequence>MTRGDGIACIIGEWVERRRMQHILCSAEEEKHRGSHETCWRWFRHHSLFPSPPVREATDEIPVRSFGRVQLFREALASLVQQFGTAATLMSAHTDYDLTRRNTYPTSQHHPHIHSQAQLLEFKVTSDAHVHGEVLLQAFARRALCILAGTSDNFQDLLVFMRIKFGLRQTLKQWRVVETLYHPLLQFSYIRDGVHKTTVAQPIRVLLHQARRNDAAADVLALPVGVRVAKKQTRQLAFRKAVGAELHHIHLLKPDIAIMPCRRLRVLLAKCQCLFLCKADHLWANLKSHHARCRKHRRKREEHPPKCATNVDELNHRVDHTRVKLQKALRELCRALRVLVVILSERIPMRARSDR</sequence>
<evidence type="ECO:0000313" key="2">
    <source>
        <dbReference type="Proteomes" id="UP000419144"/>
    </source>
</evidence>
<protein>
    <submittedName>
        <fullName evidence="1">tRNA (Guanine-N(7)-)-methyltransferase, putative</fullName>
    </submittedName>
</protein>
<reference evidence="1" key="1">
    <citation type="submission" date="2019-11" db="EMBL/GenBank/DDBJ databases">
        <title>Leishmania tarentolae CDS.</title>
        <authorList>
            <person name="Goto Y."/>
            <person name="Yamagishi J."/>
        </authorList>
    </citation>
    <scope>NUCLEOTIDE SEQUENCE [LARGE SCALE GENOMIC DNA]</scope>
    <source>
        <strain evidence="1">Parrot Tar II</strain>
    </source>
</reference>
<organism evidence="1 2">
    <name type="scientific">Leishmania tarentolae</name>
    <name type="common">Sauroleishmania tarentolae</name>
    <dbReference type="NCBI Taxonomy" id="5689"/>
    <lineage>
        <taxon>Eukaryota</taxon>
        <taxon>Discoba</taxon>
        <taxon>Euglenozoa</taxon>
        <taxon>Kinetoplastea</taxon>
        <taxon>Metakinetoplastina</taxon>
        <taxon>Trypanosomatida</taxon>
        <taxon>Trypanosomatidae</taxon>
        <taxon>Leishmaniinae</taxon>
        <taxon>Leishmania</taxon>
        <taxon>lizard Leishmania</taxon>
    </lineage>
</organism>
<name>A0A640KTW2_LEITA</name>
<dbReference type="GO" id="GO:0008168">
    <property type="term" value="F:methyltransferase activity"/>
    <property type="evidence" value="ECO:0007669"/>
    <property type="project" value="UniProtKB-KW"/>
</dbReference>
<comment type="caution">
    <text evidence="1">The sequence shown here is derived from an EMBL/GenBank/DDBJ whole genome shotgun (WGS) entry which is preliminary data.</text>
</comment>
<dbReference type="EMBL" id="BLBS01000056">
    <property type="protein sequence ID" value="GET93046.1"/>
    <property type="molecule type" value="Genomic_DNA"/>
</dbReference>
<dbReference type="Proteomes" id="UP000419144">
    <property type="component" value="Unassembled WGS sequence"/>
</dbReference>
<dbReference type="GO" id="GO:0032259">
    <property type="term" value="P:methylation"/>
    <property type="evidence" value="ECO:0007669"/>
    <property type="project" value="UniProtKB-KW"/>
</dbReference>
<dbReference type="AlphaFoldDB" id="A0A640KTW2"/>
<proteinExistence type="predicted"/>
<dbReference type="VEuPathDB" id="TriTrypDB:LtaPh_3552051"/>
<gene>
    <name evidence="1" type="ORF">LtaPh_3552051</name>
</gene>
<evidence type="ECO:0000313" key="1">
    <source>
        <dbReference type="EMBL" id="GET93046.1"/>
    </source>
</evidence>
<keyword evidence="2" id="KW-1185">Reference proteome</keyword>